<comment type="caution">
    <text evidence="1">The sequence shown here is derived from an EMBL/GenBank/DDBJ whole genome shotgun (WGS) entry which is preliminary data.</text>
</comment>
<accession>A0ABM9N7D7</accession>
<sequence length="65" mass="7666">MQPVIRNKIFNSSDMIIELLFSKIYYIIEYNNLIITKIIDLCSERAKNIATKKETKKTAAKKKWT</sequence>
<proteinExistence type="predicted"/>
<keyword evidence="2" id="KW-1185">Reference proteome</keyword>
<dbReference type="Proteomes" id="UP001314181">
    <property type="component" value="Unassembled WGS sequence"/>
</dbReference>
<dbReference type="EMBL" id="CAWVOK010000009">
    <property type="protein sequence ID" value="CAK8162494.1"/>
    <property type="molecule type" value="Genomic_DNA"/>
</dbReference>
<evidence type="ECO:0000313" key="2">
    <source>
        <dbReference type="Proteomes" id="UP001314181"/>
    </source>
</evidence>
<organism evidence="1 2">
    <name type="scientific">Candidatus Xenohaliotis californiensis</name>
    <dbReference type="NCBI Taxonomy" id="84677"/>
    <lineage>
        <taxon>Bacteria</taxon>
        <taxon>Pseudomonadati</taxon>
        <taxon>Pseudomonadota</taxon>
        <taxon>Alphaproteobacteria</taxon>
        <taxon>Rickettsiales</taxon>
        <taxon>Anaplasmataceae</taxon>
        <taxon>Candidatus Xenohaliotis</taxon>
    </lineage>
</organism>
<name>A0ABM9N7D7_9RICK</name>
<reference evidence="1 2" key="1">
    <citation type="submission" date="2024-01" db="EMBL/GenBank/DDBJ databases">
        <authorList>
            <person name="Kunselman E."/>
        </authorList>
    </citation>
    <scope>NUCLEOTIDE SEQUENCE [LARGE SCALE GENOMIC DNA]</scope>
    <source>
        <strain evidence="1">2 abalone samples</strain>
    </source>
</reference>
<protein>
    <submittedName>
        <fullName evidence="1">Uncharacterized protein</fullName>
    </submittedName>
</protein>
<gene>
    <name evidence="1" type="ORF">CAXC1_180002</name>
</gene>
<evidence type="ECO:0000313" key="1">
    <source>
        <dbReference type="EMBL" id="CAK8162494.1"/>
    </source>
</evidence>